<dbReference type="Proteomes" id="UP000005408">
    <property type="component" value="Unassembled WGS sequence"/>
</dbReference>
<keyword evidence="3" id="KW-1185">Reference proteome</keyword>
<accession>A0A8W8LLI0</accession>
<evidence type="ECO:0000313" key="3">
    <source>
        <dbReference type="Proteomes" id="UP000005408"/>
    </source>
</evidence>
<dbReference type="Pfam" id="PF07679">
    <property type="entry name" value="I-set"/>
    <property type="match status" value="1"/>
</dbReference>
<dbReference type="InterPro" id="IPR007110">
    <property type="entry name" value="Ig-like_dom"/>
</dbReference>
<name>A0A8W8LLI0_MAGGI</name>
<feature type="domain" description="Ig-like" evidence="1">
    <location>
        <begin position="31"/>
        <end position="112"/>
    </location>
</feature>
<dbReference type="InterPro" id="IPR013098">
    <property type="entry name" value="Ig_I-set"/>
</dbReference>
<dbReference type="Gene3D" id="2.60.40.10">
    <property type="entry name" value="Immunoglobulins"/>
    <property type="match status" value="1"/>
</dbReference>
<organism evidence="2 3">
    <name type="scientific">Magallana gigas</name>
    <name type="common">Pacific oyster</name>
    <name type="synonym">Crassostrea gigas</name>
    <dbReference type="NCBI Taxonomy" id="29159"/>
    <lineage>
        <taxon>Eukaryota</taxon>
        <taxon>Metazoa</taxon>
        <taxon>Spiralia</taxon>
        <taxon>Lophotrochozoa</taxon>
        <taxon>Mollusca</taxon>
        <taxon>Bivalvia</taxon>
        <taxon>Autobranchia</taxon>
        <taxon>Pteriomorphia</taxon>
        <taxon>Ostreida</taxon>
        <taxon>Ostreoidea</taxon>
        <taxon>Ostreidae</taxon>
        <taxon>Magallana</taxon>
    </lineage>
</organism>
<dbReference type="AlphaFoldDB" id="A0A8W8LLI0"/>
<proteinExistence type="predicted"/>
<sequence length="197" mass="21807">MRRNCRKPIFYYCLLDQIRKFRIRAIRWSNPCHGQTVRVSEGQSARLSTSVSSNPASNVSWFKDNVLLLIQPQVNGTTSYTIARTECTDTGPFLVVASSPRLAEGGSSVELSVGSNRYLNGHVLVLSFPQPNASLTLPNGALNTLITLRIETKADNLFTIMLIRSNAQPNVFGKYVLDVTNQYGGTKIDINIIPKSM</sequence>
<dbReference type="InterPro" id="IPR013783">
    <property type="entry name" value="Ig-like_fold"/>
</dbReference>
<dbReference type="EnsemblMetazoa" id="G27997.1">
    <property type="protein sequence ID" value="G27997.1:cds"/>
    <property type="gene ID" value="G27997"/>
</dbReference>
<dbReference type="InterPro" id="IPR036179">
    <property type="entry name" value="Ig-like_dom_sf"/>
</dbReference>
<dbReference type="PROSITE" id="PS50835">
    <property type="entry name" value="IG_LIKE"/>
    <property type="match status" value="1"/>
</dbReference>
<reference evidence="2" key="1">
    <citation type="submission" date="2022-08" db="UniProtKB">
        <authorList>
            <consortium name="EnsemblMetazoa"/>
        </authorList>
    </citation>
    <scope>IDENTIFICATION</scope>
    <source>
        <strain evidence="2">05x7-T-G4-1.051#20</strain>
    </source>
</reference>
<evidence type="ECO:0000313" key="2">
    <source>
        <dbReference type="EnsemblMetazoa" id="G27997.1:cds"/>
    </source>
</evidence>
<protein>
    <recommendedName>
        <fullName evidence="1">Ig-like domain-containing protein</fullName>
    </recommendedName>
</protein>
<evidence type="ECO:0000259" key="1">
    <source>
        <dbReference type="PROSITE" id="PS50835"/>
    </source>
</evidence>
<dbReference type="SUPFAM" id="SSF48726">
    <property type="entry name" value="Immunoglobulin"/>
    <property type="match status" value="1"/>
</dbReference>